<dbReference type="OMA" id="TFGAWCA"/>
<evidence type="ECO:0000256" key="1">
    <source>
        <dbReference type="SAM" id="MobiDB-lite"/>
    </source>
</evidence>
<sequence length="458" mass="50436">MAIEDCCDSPLGMQSGGIRDFQISSTSSKSPMLSASAARLHNTVDMPNTFGAWCADITDTNQYLQIDLLTTVNLSAVASQGFDFAGGQWVSRYTLSYSCDGRTWARYSTRAEHVHQFTANNDSATVVKNILTRPILARKVRIEPKSWAEYGAICMRVELYGCDKQTDVCHLIFPTPSLGTQAPPPSTGGVTLTTPTVPPRVASTEPTTFTPKPCKGALGMQSGAIRDWQITASSFKNVWFLPSSGRLHNQYSSSLTFGAWCAQDRDLYQYLQIDFVTQVNLVAIATQGMGFVDGNWVESYMLSYSCEDDTWYSYEVDGRTKVFKANSDSDSVMREDLPYSVVARRVRIHPLSWNAIGSICMRIELFGCNTTKECTANGRSSTTRPQQPITLPATDANWPITDQPVNGTSEEEKSTSNRKKITIIYIEEKRPDSGTVLLGPRTFLSAICLLLALAASIS</sequence>
<evidence type="ECO:0000259" key="2">
    <source>
        <dbReference type="PROSITE" id="PS50022"/>
    </source>
</evidence>
<feature type="domain" description="F5/8 type C" evidence="2">
    <location>
        <begin position="214"/>
        <end position="368"/>
    </location>
</feature>
<name>A7RRF3_NEMVE</name>
<feature type="compositionally biased region" description="Polar residues" evidence="1">
    <location>
        <begin position="376"/>
        <end position="389"/>
    </location>
</feature>
<organism evidence="3 4">
    <name type="scientific">Nematostella vectensis</name>
    <name type="common">Starlet sea anemone</name>
    <dbReference type="NCBI Taxonomy" id="45351"/>
    <lineage>
        <taxon>Eukaryota</taxon>
        <taxon>Metazoa</taxon>
        <taxon>Cnidaria</taxon>
        <taxon>Anthozoa</taxon>
        <taxon>Hexacorallia</taxon>
        <taxon>Actiniaria</taxon>
        <taxon>Edwardsiidae</taxon>
        <taxon>Nematostella</taxon>
    </lineage>
</organism>
<feature type="region of interest" description="Disordered" evidence="1">
    <location>
        <begin position="181"/>
        <end position="207"/>
    </location>
</feature>
<accession>A7RRF3</accession>
<dbReference type="InterPro" id="IPR000421">
    <property type="entry name" value="FA58C"/>
</dbReference>
<dbReference type="HOGENOM" id="CLU_030066_0_2_1"/>
<dbReference type="FunFam" id="2.60.120.260:FF:000016">
    <property type="entry name" value="Contactin-associated protein-like 4 isoform 1"/>
    <property type="match status" value="2"/>
</dbReference>
<dbReference type="PANTHER" id="PTHR24543:SF336">
    <property type="entry name" value="F5_8 TYPE C DOMAIN-CONTAINING PROTEIN"/>
    <property type="match status" value="1"/>
</dbReference>
<dbReference type="PhylomeDB" id="A7RRF3"/>
<dbReference type="SUPFAM" id="SSF49785">
    <property type="entry name" value="Galactose-binding domain-like"/>
    <property type="match status" value="2"/>
</dbReference>
<proteinExistence type="predicted"/>
<feature type="domain" description="F5/8 type C" evidence="2">
    <location>
        <begin position="6"/>
        <end position="162"/>
    </location>
</feature>
<evidence type="ECO:0000313" key="3">
    <source>
        <dbReference type="EMBL" id="EDO46001.1"/>
    </source>
</evidence>
<evidence type="ECO:0000313" key="4">
    <source>
        <dbReference type="Proteomes" id="UP000001593"/>
    </source>
</evidence>
<dbReference type="Proteomes" id="UP000001593">
    <property type="component" value="Unassembled WGS sequence"/>
</dbReference>
<gene>
    <name evidence="3" type="ORF">NEMVEDRAFT_v1g240151</name>
</gene>
<keyword evidence="4" id="KW-1185">Reference proteome</keyword>
<protein>
    <recommendedName>
        <fullName evidence="2">F5/8 type C domain-containing protein</fullName>
    </recommendedName>
</protein>
<dbReference type="PROSITE" id="PS50022">
    <property type="entry name" value="FA58C_3"/>
    <property type="match status" value="2"/>
</dbReference>
<dbReference type="Gene3D" id="2.60.120.260">
    <property type="entry name" value="Galactose-binding domain-like"/>
    <property type="match status" value="2"/>
</dbReference>
<feature type="region of interest" description="Disordered" evidence="1">
    <location>
        <begin position="376"/>
        <end position="414"/>
    </location>
</feature>
<dbReference type="PROSITE" id="PS01285">
    <property type="entry name" value="FA58C_1"/>
    <property type="match status" value="1"/>
</dbReference>
<dbReference type="Pfam" id="PF00754">
    <property type="entry name" value="F5_F8_type_C"/>
    <property type="match status" value="2"/>
</dbReference>
<dbReference type="PROSITE" id="PS01286">
    <property type="entry name" value="FA58C_2"/>
    <property type="match status" value="2"/>
</dbReference>
<reference evidence="3 4" key="1">
    <citation type="journal article" date="2007" name="Science">
        <title>Sea anemone genome reveals ancestral eumetazoan gene repertoire and genomic organization.</title>
        <authorList>
            <person name="Putnam N.H."/>
            <person name="Srivastava M."/>
            <person name="Hellsten U."/>
            <person name="Dirks B."/>
            <person name="Chapman J."/>
            <person name="Salamov A."/>
            <person name="Terry A."/>
            <person name="Shapiro H."/>
            <person name="Lindquist E."/>
            <person name="Kapitonov V.V."/>
            <person name="Jurka J."/>
            <person name="Genikhovich G."/>
            <person name="Grigoriev I.V."/>
            <person name="Lucas S.M."/>
            <person name="Steele R.E."/>
            <person name="Finnerty J.R."/>
            <person name="Technau U."/>
            <person name="Martindale M.Q."/>
            <person name="Rokhsar D.S."/>
        </authorList>
    </citation>
    <scope>NUCLEOTIDE SEQUENCE [LARGE SCALE GENOMIC DNA]</scope>
    <source>
        <strain evidence="4">CH2 X CH6</strain>
    </source>
</reference>
<dbReference type="eggNOG" id="ENOG502QUEH">
    <property type="taxonomic scope" value="Eukaryota"/>
</dbReference>
<dbReference type="PANTHER" id="PTHR24543">
    <property type="entry name" value="MULTICOPPER OXIDASE-RELATED"/>
    <property type="match status" value="1"/>
</dbReference>
<dbReference type="AlphaFoldDB" id="A7RRF3"/>
<dbReference type="SMART" id="SM00231">
    <property type="entry name" value="FA58C"/>
    <property type="match status" value="2"/>
</dbReference>
<dbReference type="InParanoid" id="A7RRF3"/>
<dbReference type="EMBL" id="DS469531">
    <property type="protein sequence ID" value="EDO46001.1"/>
    <property type="molecule type" value="Genomic_DNA"/>
</dbReference>
<dbReference type="InterPro" id="IPR008979">
    <property type="entry name" value="Galactose-bd-like_sf"/>
</dbReference>
<dbReference type="CDD" id="cd00057">
    <property type="entry name" value="FA58C"/>
    <property type="match status" value="2"/>
</dbReference>